<keyword evidence="1" id="KW-0472">Membrane</keyword>
<feature type="transmembrane region" description="Helical" evidence="1">
    <location>
        <begin position="18"/>
        <end position="38"/>
    </location>
</feature>
<organism evidence="2 3">
    <name type="scientific">Armillaria luteobubalina</name>
    <dbReference type="NCBI Taxonomy" id="153913"/>
    <lineage>
        <taxon>Eukaryota</taxon>
        <taxon>Fungi</taxon>
        <taxon>Dikarya</taxon>
        <taxon>Basidiomycota</taxon>
        <taxon>Agaricomycotina</taxon>
        <taxon>Agaricomycetes</taxon>
        <taxon>Agaricomycetidae</taxon>
        <taxon>Agaricales</taxon>
        <taxon>Marasmiineae</taxon>
        <taxon>Physalacriaceae</taxon>
        <taxon>Armillaria</taxon>
    </lineage>
</organism>
<keyword evidence="3" id="KW-1185">Reference proteome</keyword>
<dbReference type="AlphaFoldDB" id="A0AA39QAN2"/>
<evidence type="ECO:0000313" key="3">
    <source>
        <dbReference type="Proteomes" id="UP001175228"/>
    </source>
</evidence>
<evidence type="ECO:0000256" key="1">
    <source>
        <dbReference type="SAM" id="Phobius"/>
    </source>
</evidence>
<dbReference type="EMBL" id="JAUEPU010000012">
    <property type="protein sequence ID" value="KAK0497993.1"/>
    <property type="molecule type" value="Genomic_DNA"/>
</dbReference>
<dbReference type="Proteomes" id="UP001175228">
    <property type="component" value="Unassembled WGS sequence"/>
</dbReference>
<feature type="transmembrane region" description="Helical" evidence="1">
    <location>
        <begin position="45"/>
        <end position="66"/>
    </location>
</feature>
<evidence type="ECO:0000313" key="2">
    <source>
        <dbReference type="EMBL" id="KAK0497993.1"/>
    </source>
</evidence>
<protein>
    <submittedName>
        <fullName evidence="2">Uncharacterized protein</fullName>
    </submittedName>
</protein>
<proteinExistence type="predicted"/>
<keyword evidence="1" id="KW-1133">Transmembrane helix</keyword>
<name>A0AA39QAN2_9AGAR</name>
<accession>A0AA39QAN2</accession>
<sequence>MSPSWFQKCPGRVFCQSIVIWSVICSFILNFMLTNLICRPKNDAVVLITAGEISLFLILQDVVSLFSN</sequence>
<comment type="caution">
    <text evidence="2">The sequence shown here is derived from an EMBL/GenBank/DDBJ whole genome shotgun (WGS) entry which is preliminary data.</text>
</comment>
<keyword evidence="1" id="KW-0812">Transmembrane</keyword>
<reference evidence="2" key="1">
    <citation type="submission" date="2023-06" db="EMBL/GenBank/DDBJ databases">
        <authorList>
            <consortium name="Lawrence Berkeley National Laboratory"/>
            <person name="Ahrendt S."/>
            <person name="Sahu N."/>
            <person name="Indic B."/>
            <person name="Wong-Bajracharya J."/>
            <person name="Merenyi Z."/>
            <person name="Ke H.-M."/>
            <person name="Monk M."/>
            <person name="Kocsube S."/>
            <person name="Drula E."/>
            <person name="Lipzen A."/>
            <person name="Balint B."/>
            <person name="Henrissat B."/>
            <person name="Andreopoulos B."/>
            <person name="Martin F.M."/>
            <person name="Harder C.B."/>
            <person name="Rigling D."/>
            <person name="Ford K.L."/>
            <person name="Foster G.D."/>
            <person name="Pangilinan J."/>
            <person name="Papanicolaou A."/>
            <person name="Barry K."/>
            <person name="LaButti K."/>
            <person name="Viragh M."/>
            <person name="Koriabine M."/>
            <person name="Yan M."/>
            <person name="Riley R."/>
            <person name="Champramary S."/>
            <person name="Plett K.L."/>
            <person name="Tsai I.J."/>
            <person name="Slot J."/>
            <person name="Sipos G."/>
            <person name="Plett J."/>
            <person name="Nagy L.G."/>
            <person name="Grigoriev I.V."/>
        </authorList>
    </citation>
    <scope>NUCLEOTIDE SEQUENCE</scope>
    <source>
        <strain evidence="2">HWK02</strain>
    </source>
</reference>
<gene>
    <name evidence="2" type="ORF">EDD18DRAFT_1160492</name>
</gene>